<dbReference type="GO" id="GO:0020037">
    <property type="term" value="F:heme binding"/>
    <property type="evidence" value="ECO:0007669"/>
    <property type="project" value="InterPro"/>
</dbReference>
<dbReference type="InterPro" id="IPR009056">
    <property type="entry name" value="Cyt_c-like_dom"/>
</dbReference>
<dbReference type="RefSeq" id="WP_072745865.1">
    <property type="nucleotide sequence ID" value="NZ_FOHL01000002.1"/>
</dbReference>
<dbReference type="Proteomes" id="UP000184066">
    <property type="component" value="Unassembled WGS sequence"/>
</dbReference>
<dbReference type="EMBL" id="FRDL01000001">
    <property type="protein sequence ID" value="SHN51068.1"/>
    <property type="molecule type" value="Genomic_DNA"/>
</dbReference>
<evidence type="ECO:0000256" key="5">
    <source>
        <dbReference type="ARBA" id="ARBA00023004"/>
    </source>
</evidence>
<dbReference type="Gene3D" id="1.10.760.10">
    <property type="entry name" value="Cytochrome c-like domain"/>
    <property type="match status" value="1"/>
</dbReference>
<evidence type="ECO:0000256" key="4">
    <source>
        <dbReference type="ARBA" id="ARBA00022982"/>
    </source>
</evidence>
<evidence type="ECO:0000313" key="9">
    <source>
        <dbReference type="EMBL" id="SHN51068.1"/>
    </source>
</evidence>
<feature type="signal peptide" evidence="7">
    <location>
        <begin position="1"/>
        <end position="35"/>
    </location>
</feature>
<evidence type="ECO:0000256" key="7">
    <source>
        <dbReference type="SAM" id="SignalP"/>
    </source>
</evidence>
<dbReference type="GO" id="GO:0009055">
    <property type="term" value="F:electron transfer activity"/>
    <property type="evidence" value="ECO:0007669"/>
    <property type="project" value="InterPro"/>
</dbReference>
<dbReference type="SUPFAM" id="SSF46626">
    <property type="entry name" value="Cytochrome c"/>
    <property type="match status" value="1"/>
</dbReference>
<evidence type="ECO:0000256" key="3">
    <source>
        <dbReference type="ARBA" id="ARBA00022723"/>
    </source>
</evidence>
<organism evidence="9 10">
    <name type="scientific">Oceanicella actignis</name>
    <dbReference type="NCBI Taxonomy" id="1189325"/>
    <lineage>
        <taxon>Bacteria</taxon>
        <taxon>Pseudomonadati</taxon>
        <taxon>Pseudomonadota</taxon>
        <taxon>Alphaproteobacteria</taxon>
        <taxon>Rhodobacterales</taxon>
        <taxon>Paracoccaceae</taxon>
        <taxon>Oceanicella</taxon>
    </lineage>
</organism>
<keyword evidence="1" id="KW-0813">Transport</keyword>
<dbReference type="OrthoDB" id="9808603at2"/>
<reference evidence="9 10" key="1">
    <citation type="submission" date="2016-12" db="EMBL/GenBank/DDBJ databases">
        <authorList>
            <person name="Song W.-J."/>
            <person name="Kurnit D.M."/>
        </authorList>
    </citation>
    <scope>NUCLEOTIDE SEQUENCE [LARGE SCALE GENOMIC DNA]</scope>
    <source>
        <strain evidence="9 10">CGMCC 1.10808</strain>
    </source>
</reference>
<evidence type="ECO:0000313" key="10">
    <source>
        <dbReference type="Proteomes" id="UP000184066"/>
    </source>
</evidence>
<dbReference type="InterPro" id="IPR036909">
    <property type="entry name" value="Cyt_c-like_dom_sf"/>
</dbReference>
<evidence type="ECO:0000256" key="2">
    <source>
        <dbReference type="ARBA" id="ARBA00022617"/>
    </source>
</evidence>
<keyword evidence="4" id="KW-0249">Electron transport</keyword>
<gene>
    <name evidence="9" type="ORF">SAMN05216200_101290</name>
</gene>
<sequence>MTARLLRGAGGAAAPVRAAAALLALALAAPAPASAADPAAGREKARKCKVCHGIDGIARIPIAPHLAGESAIYLETQLKAFRSGKREHEMMSVVARGLSDEDIADLAAWYSAIRIEAHPPDLAQK</sequence>
<dbReference type="PANTHER" id="PTHR33751">
    <property type="entry name" value="CBB3-TYPE CYTOCHROME C OXIDASE SUBUNIT FIXP"/>
    <property type="match status" value="1"/>
</dbReference>
<proteinExistence type="predicted"/>
<dbReference type="InterPro" id="IPR050597">
    <property type="entry name" value="Cytochrome_c_Oxidase_Subunit"/>
</dbReference>
<protein>
    <submittedName>
        <fullName evidence="9">Cytochrome c553</fullName>
    </submittedName>
</protein>
<dbReference type="Pfam" id="PF00034">
    <property type="entry name" value="Cytochrom_C"/>
    <property type="match status" value="1"/>
</dbReference>
<accession>A0A1M7RY34</accession>
<evidence type="ECO:0000256" key="1">
    <source>
        <dbReference type="ARBA" id="ARBA00022448"/>
    </source>
</evidence>
<dbReference type="PROSITE" id="PS51007">
    <property type="entry name" value="CYTC"/>
    <property type="match status" value="1"/>
</dbReference>
<name>A0A1M7RY34_9RHOB</name>
<evidence type="ECO:0000256" key="6">
    <source>
        <dbReference type="PROSITE-ProRule" id="PRU00433"/>
    </source>
</evidence>
<dbReference type="STRING" id="1189325.SAMN04488119_102228"/>
<keyword evidence="3 6" id="KW-0479">Metal-binding</keyword>
<keyword evidence="10" id="KW-1185">Reference proteome</keyword>
<feature type="domain" description="Cytochrome c" evidence="8">
    <location>
        <begin position="36"/>
        <end position="114"/>
    </location>
</feature>
<keyword evidence="5 6" id="KW-0408">Iron</keyword>
<feature type="chain" id="PRO_5009929031" evidence="7">
    <location>
        <begin position="36"/>
        <end position="125"/>
    </location>
</feature>
<keyword evidence="7" id="KW-0732">Signal</keyword>
<dbReference type="PANTHER" id="PTHR33751:SF9">
    <property type="entry name" value="CYTOCHROME C4"/>
    <property type="match status" value="1"/>
</dbReference>
<dbReference type="GO" id="GO:0046872">
    <property type="term" value="F:metal ion binding"/>
    <property type="evidence" value="ECO:0007669"/>
    <property type="project" value="UniProtKB-KW"/>
</dbReference>
<dbReference type="AlphaFoldDB" id="A0A1M7RY34"/>
<keyword evidence="2 6" id="KW-0349">Heme</keyword>
<evidence type="ECO:0000259" key="8">
    <source>
        <dbReference type="PROSITE" id="PS51007"/>
    </source>
</evidence>